<keyword evidence="3" id="KW-1185">Reference proteome</keyword>
<dbReference type="EMBL" id="JAWDGP010002405">
    <property type="protein sequence ID" value="KAK3783507.1"/>
    <property type="molecule type" value="Genomic_DNA"/>
</dbReference>
<feature type="region of interest" description="Disordered" evidence="1">
    <location>
        <begin position="51"/>
        <end position="73"/>
    </location>
</feature>
<dbReference type="AlphaFoldDB" id="A0AAE1ABA3"/>
<sequence>MPSPLCITKPYPGVSDLITIQGTDIDVGDDLHLHKAIDPETSFLYSAPIHTHTQGSINDEGPTRFNSHSPQHG</sequence>
<dbReference type="Proteomes" id="UP001283361">
    <property type="component" value="Unassembled WGS sequence"/>
</dbReference>
<organism evidence="2 3">
    <name type="scientific">Elysia crispata</name>
    <name type="common">lettuce slug</name>
    <dbReference type="NCBI Taxonomy" id="231223"/>
    <lineage>
        <taxon>Eukaryota</taxon>
        <taxon>Metazoa</taxon>
        <taxon>Spiralia</taxon>
        <taxon>Lophotrochozoa</taxon>
        <taxon>Mollusca</taxon>
        <taxon>Gastropoda</taxon>
        <taxon>Heterobranchia</taxon>
        <taxon>Euthyneura</taxon>
        <taxon>Panpulmonata</taxon>
        <taxon>Sacoglossa</taxon>
        <taxon>Placobranchoidea</taxon>
        <taxon>Plakobranchidae</taxon>
        <taxon>Elysia</taxon>
    </lineage>
</organism>
<proteinExistence type="predicted"/>
<comment type="caution">
    <text evidence="2">The sequence shown here is derived from an EMBL/GenBank/DDBJ whole genome shotgun (WGS) entry which is preliminary data.</text>
</comment>
<name>A0AAE1ABA3_9GAST</name>
<evidence type="ECO:0000313" key="2">
    <source>
        <dbReference type="EMBL" id="KAK3783507.1"/>
    </source>
</evidence>
<accession>A0AAE1ABA3</accession>
<gene>
    <name evidence="2" type="ORF">RRG08_008844</name>
</gene>
<evidence type="ECO:0000313" key="3">
    <source>
        <dbReference type="Proteomes" id="UP001283361"/>
    </source>
</evidence>
<evidence type="ECO:0000256" key="1">
    <source>
        <dbReference type="SAM" id="MobiDB-lite"/>
    </source>
</evidence>
<feature type="compositionally biased region" description="Polar residues" evidence="1">
    <location>
        <begin position="64"/>
        <end position="73"/>
    </location>
</feature>
<protein>
    <submittedName>
        <fullName evidence="2">Uncharacterized protein</fullName>
    </submittedName>
</protein>
<reference evidence="2" key="1">
    <citation type="journal article" date="2023" name="G3 (Bethesda)">
        <title>A reference genome for the long-term kleptoplast-retaining sea slug Elysia crispata morphotype clarki.</title>
        <authorList>
            <person name="Eastman K.E."/>
            <person name="Pendleton A.L."/>
            <person name="Shaikh M.A."/>
            <person name="Suttiyut T."/>
            <person name="Ogas R."/>
            <person name="Tomko P."/>
            <person name="Gavelis G."/>
            <person name="Widhalm J.R."/>
            <person name="Wisecaver J.H."/>
        </authorList>
    </citation>
    <scope>NUCLEOTIDE SEQUENCE</scope>
    <source>
        <strain evidence="2">ECLA1</strain>
    </source>
</reference>